<proteinExistence type="predicted"/>
<keyword evidence="2" id="KW-1185">Reference proteome</keyword>
<organism evidence="1 2">
    <name type="scientific">Laspinema olomoucense D3b</name>
    <dbReference type="NCBI Taxonomy" id="2953688"/>
    <lineage>
        <taxon>Bacteria</taxon>
        <taxon>Bacillati</taxon>
        <taxon>Cyanobacteriota</taxon>
        <taxon>Cyanophyceae</taxon>
        <taxon>Oscillatoriophycideae</taxon>
        <taxon>Oscillatoriales</taxon>
        <taxon>Laspinemataceae</taxon>
        <taxon>Laspinema</taxon>
        <taxon>Laspinema olomoucense</taxon>
    </lineage>
</organism>
<evidence type="ECO:0000313" key="2">
    <source>
        <dbReference type="Proteomes" id="UP001525961"/>
    </source>
</evidence>
<dbReference type="InterPro" id="IPR019270">
    <property type="entry name" value="DUF2283"/>
</dbReference>
<comment type="caution">
    <text evidence="1">The sequence shown here is derived from an EMBL/GenBank/DDBJ whole genome shotgun (WGS) entry which is preliminary data.</text>
</comment>
<dbReference type="Proteomes" id="UP001525961">
    <property type="component" value="Unassembled WGS sequence"/>
</dbReference>
<dbReference type="EMBL" id="JAMXFA010000030">
    <property type="protein sequence ID" value="MCT7979975.1"/>
    <property type="molecule type" value="Genomic_DNA"/>
</dbReference>
<dbReference type="Pfam" id="PF10049">
    <property type="entry name" value="DUF2283"/>
    <property type="match status" value="1"/>
</dbReference>
<dbReference type="RefSeq" id="WP_261200384.1">
    <property type="nucleotide sequence ID" value="NZ_JAMXFA010000030.1"/>
</dbReference>
<evidence type="ECO:0000313" key="1">
    <source>
        <dbReference type="EMBL" id="MCT7979975.1"/>
    </source>
</evidence>
<reference evidence="1 2" key="1">
    <citation type="journal article" date="2022" name="Front. Microbiol.">
        <title>High genomic differentiation and limited gene flow indicate recent cryptic speciation within the genus Laspinema (cyanobacteria).</title>
        <authorList>
            <person name="Stanojkovic A."/>
            <person name="Skoupy S."/>
            <person name="Skaloud P."/>
            <person name="Dvorak P."/>
        </authorList>
    </citation>
    <scope>NUCLEOTIDE SEQUENCE [LARGE SCALE GENOMIC DNA]</scope>
    <source>
        <strain evidence="1 2">D3b</strain>
    </source>
</reference>
<sequence>MALNLRIWYDKEADFLEVIFSDKAGYMRETDNDCIMERVDEEGNILGFSVMQVSHLSTEKPLIAELVGKVQG</sequence>
<accession>A0ABT2NB88</accession>
<gene>
    <name evidence="1" type="ORF">NG792_19840</name>
</gene>
<name>A0ABT2NB88_9CYAN</name>
<protein>
    <submittedName>
        <fullName evidence="1">DUF2283 domain-containing protein</fullName>
    </submittedName>
</protein>